<organism evidence="3 4">
    <name type="scientific">Lachnoclostridium phytofermentans</name>
    <dbReference type="NCBI Taxonomy" id="66219"/>
    <lineage>
        <taxon>Bacteria</taxon>
        <taxon>Bacillati</taxon>
        <taxon>Bacillota</taxon>
        <taxon>Clostridia</taxon>
        <taxon>Lachnospirales</taxon>
        <taxon>Lachnospiraceae</taxon>
    </lineage>
</organism>
<proteinExistence type="predicted"/>
<feature type="compositionally biased region" description="Acidic residues" evidence="2">
    <location>
        <begin position="200"/>
        <end position="222"/>
    </location>
</feature>
<feature type="region of interest" description="Disordered" evidence="2">
    <location>
        <begin position="197"/>
        <end position="222"/>
    </location>
</feature>
<name>A0A3D2X6M0_9FIRM</name>
<evidence type="ECO:0000313" key="4">
    <source>
        <dbReference type="Proteomes" id="UP000262969"/>
    </source>
</evidence>
<evidence type="ECO:0000256" key="1">
    <source>
        <dbReference type="SAM" id="Coils"/>
    </source>
</evidence>
<dbReference type="AlphaFoldDB" id="A0A3D2X6M0"/>
<comment type="caution">
    <text evidence="3">The sequence shown here is derived from an EMBL/GenBank/DDBJ whole genome shotgun (WGS) entry which is preliminary data.</text>
</comment>
<dbReference type="Proteomes" id="UP000262969">
    <property type="component" value="Unassembled WGS sequence"/>
</dbReference>
<accession>A0A3D2X6M0</accession>
<sequence>MGISRIEQLIEDIYEFVESCKMQPLSQTKVIVPKDQLYDLLDELRLRTPDEIKRYQKIIANRDAIIADAEQKALTIQAEAKEKAKNLINENEIMQQAYYQANEMVSSASAQAESILKSANDDAEQIREGALAYTNEILSDVEKILSNAYESTRQKSETLVSSLKTSLDIVINNKRELVDSLTPHQDFVAPTQEYIKEEQQPEENYDDGDYDFDENTFLEDID</sequence>
<evidence type="ECO:0000256" key="2">
    <source>
        <dbReference type="SAM" id="MobiDB-lite"/>
    </source>
</evidence>
<reference evidence="3 4" key="1">
    <citation type="journal article" date="2018" name="Nat. Biotechnol.">
        <title>A standardized bacterial taxonomy based on genome phylogeny substantially revises the tree of life.</title>
        <authorList>
            <person name="Parks D.H."/>
            <person name="Chuvochina M."/>
            <person name="Waite D.W."/>
            <person name="Rinke C."/>
            <person name="Skarshewski A."/>
            <person name="Chaumeil P.A."/>
            <person name="Hugenholtz P."/>
        </authorList>
    </citation>
    <scope>NUCLEOTIDE SEQUENCE [LARGE SCALE GENOMIC DNA]</scope>
    <source>
        <strain evidence="3">UBA11728</strain>
    </source>
</reference>
<keyword evidence="1" id="KW-0175">Coiled coil</keyword>
<dbReference type="EMBL" id="DPVV01000339">
    <property type="protein sequence ID" value="HCL02779.1"/>
    <property type="molecule type" value="Genomic_DNA"/>
</dbReference>
<evidence type="ECO:0000313" key="3">
    <source>
        <dbReference type="EMBL" id="HCL02779.1"/>
    </source>
</evidence>
<gene>
    <name evidence="3" type="ORF">DHW61_10280</name>
</gene>
<feature type="coiled-coil region" evidence="1">
    <location>
        <begin position="66"/>
        <end position="97"/>
    </location>
</feature>
<protein>
    <submittedName>
        <fullName evidence="3">ATPase</fullName>
    </submittedName>
</protein>